<evidence type="ECO:0000313" key="3">
    <source>
        <dbReference type="Proteomes" id="UP000000852"/>
    </source>
</evidence>
<organism evidence="2 3">
    <name type="scientific">Pedobacter heparinus (strain ATCC 13125 / DSM 2366 / CIP 104194 / JCM 7457 / NBRC 12017 / NCIMB 9290 / NRRL B-14731 / HIM 762-3)</name>
    <dbReference type="NCBI Taxonomy" id="485917"/>
    <lineage>
        <taxon>Bacteria</taxon>
        <taxon>Pseudomonadati</taxon>
        <taxon>Bacteroidota</taxon>
        <taxon>Sphingobacteriia</taxon>
        <taxon>Sphingobacteriales</taxon>
        <taxon>Sphingobacteriaceae</taxon>
        <taxon>Pedobacter</taxon>
    </lineage>
</organism>
<dbReference type="HOGENOM" id="CLU_2881888_0_0_10"/>
<dbReference type="STRING" id="485917.Phep_0320"/>
<dbReference type="AlphaFoldDB" id="C6XZ62"/>
<gene>
    <name evidence="2" type="ordered locus">Phep_0320</name>
</gene>
<feature type="domain" description="SnoaL-like" evidence="1">
    <location>
        <begin position="1"/>
        <end position="54"/>
    </location>
</feature>
<keyword evidence="3" id="KW-1185">Reference proteome</keyword>
<dbReference type="EMBL" id="CP001681">
    <property type="protein sequence ID" value="ACU02544.1"/>
    <property type="molecule type" value="Genomic_DNA"/>
</dbReference>
<accession>C6XZ62</accession>
<evidence type="ECO:0000313" key="2">
    <source>
        <dbReference type="EMBL" id="ACU02544.1"/>
    </source>
</evidence>
<protein>
    <recommendedName>
        <fullName evidence="1">SnoaL-like domain-containing protein</fullName>
    </recommendedName>
</protein>
<evidence type="ECO:0000259" key="1">
    <source>
        <dbReference type="Pfam" id="PF13577"/>
    </source>
</evidence>
<reference evidence="2 3" key="1">
    <citation type="journal article" date="2009" name="Stand. Genomic Sci.">
        <title>Complete genome sequence of Pedobacter heparinus type strain (HIM 762-3).</title>
        <authorList>
            <person name="Han C."/>
            <person name="Spring S."/>
            <person name="Lapidus A."/>
            <person name="Del Rio T.G."/>
            <person name="Tice H."/>
            <person name="Copeland A."/>
            <person name="Cheng J.F."/>
            <person name="Lucas S."/>
            <person name="Chen F."/>
            <person name="Nolan M."/>
            <person name="Bruce D."/>
            <person name="Goodwin L."/>
            <person name="Pitluck S."/>
            <person name="Ivanova N."/>
            <person name="Mavromatis K."/>
            <person name="Mikhailova N."/>
            <person name="Pati A."/>
            <person name="Chen A."/>
            <person name="Palaniappan K."/>
            <person name="Land M."/>
            <person name="Hauser L."/>
            <person name="Chang Y.J."/>
            <person name="Jeffries C.C."/>
            <person name="Saunders E."/>
            <person name="Chertkov O."/>
            <person name="Brettin T."/>
            <person name="Goker M."/>
            <person name="Rohde M."/>
            <person name="Bristow J."/>
            <person name="Eisen J.A."/>
            <person name="Markowitz V."/>
            <person name="Hugenholtz P."/>
            <person name="Kyrpides N.C."/>
            <person name="Klenk H.P."/>
            <person name="Detter J.C."/>
        </authorList>
    </citation>
    <scope>NUCLEOTIDE SEQUENCE [LARGE SCALE GENOMIC DNA]</scope>
    <source>
        <strain evidence="3">ATCC 13125 / DSM 2366 / CIP 104194 / JCM 7457 / NBRC 12017 / NCIMB 9290 / NRRL B-14731 / HIM 762-3</strain>
    </source>
</reference>
<dbReference type="Gene3D" id="3.10.450.50">
    <property type="match status" value="1"/>
</dbReference>
<dbReference type="SUPFAM" id="SSF54427">
    <property type="entry name" value="NTF2-like"/>
    <property type="match status" value="1"/>
</dbReference>
<dbReference type="Pfam" id="PF13577">
    <property type="entry name" value="SnoaL_4"/>
    <property type="match status" value="1"/>
</dbReference>
<sequence length="63" mass="7165">MHFNGQSSVALNGDLATGIAYCMAHHLTIEDGRQKFMVATIRYHDKFVKLNGQCFFSGRKLCW</sequence>
<proteinExistence type="predicted"/>
<dbReference type="Proteomes" id="UP000000852">
    <property type="component" value="Chromosome"/>
</dbReference>
<dbReference type="InterPro" id="IPR037401">
    <property type="entry name" value="SnoaL-like"/>
</dbReference>
<dbReference type="InterPro" id="IPR032710">
    <property type="entry name" value="NTF2-like_dom_sf"/>
</dbReference>
<name>C6XZ62_PEDHD</name>
<dbReference type="RefSeq" id="WP_012780497.1">
    <property type="nucleotide sequence ID" value="NC_013061.1"/>
</dbReference>
<dbReference type="KEGG" id="phe:Phep_0320"/>